<comment type="caution">
    <text evidence="1">The sequence shown here is derived from an EMBL/GenBank/DDBJ whole genome shotgun (WGS) entry which is preliminary data.</text>
</comment>
<keyword evidence="2" id="KW-1185">Reference proteome</keyword>
<evidence type="ECO:0000313" key="2">
    <source>
        <dbReference type="Proteomes" id="UP001163321"/>
    </source>
</evidence>
<gene>
    <name evidence="1" type="ORF">PsorP6_000312</name>
</gene>
<dbReference type="Proteomes" id="UP001163321">
    <property type="component" value="Chromosome 1"/>
</dbReference>
<dbReference type="EMBL" id="CM047580">
    <property type="protein sequence ID" value="KAI9922923.1"/>
    <property type="molecule type" value="Genomic_DNA"/>
</dbReference>
<organism evidence="1 2">
    <name type="scientific">Peronosclerospora sorghi</name>
    <dbReference type="NCBI Taxonomy" id="230839"/>
    <lineage>
        <taxon>Eukaryota</taxon>
        <taxon>Sar</taxon>
        <taxon>Stramenopiles</taxon>
        <taxon>Oomycota</taxon>
        <taxon>Peronosporomycetes</taxon>
        <taxon>Peronosporales</taxon>
        <taxon>Peronosporaceae</taxon>
        <taxon>Peronosclerospora</taxon>
    </lineage>
</organism>
<accession>A0ACC0WYH9</accession>
<name>A0ACC0WYH9_9STRA</name>
<proteinExistence type="predicted"/>
<reference evidence="1 2" key="1">
    <citation type="journal article" date="2022" name="bioRxiv">
        <title>The genome of the oomycete Peronosclerospora sorghi, a cosmopolitan pathogen of maize and sorghum, is inflated with dispersed pseudogenes.</title>
        <authorList>
            <person name="Fletcher K."/>
            <person name="Martin F."/>
            <person name="Isakeit T."/>
            <person name="Cavanaugh K."/>
            <person name="Magill C."/>
            <person name="Michelmore R."/>
        </authorList>
    </citation>
    <scope>NUCLEOTIDE SEQUENCE [LARGE SCALE GENOMIC DNA]</scope>
    <source>
        <strain evidence="1">P6</strain>
    </source>
</reference>
<protein>
    <submittedName>
        <fullName evidence="1">Uncharacterized protein</fullName>
    </submittedName>
</protein>
<evidence type="ECO:0000313" key="1">
    <source>
        <dbReference type="EMBL" id="KAI9922923.1"/>
    </source>
</evidence>
<sequence>MMLMFYRKTKIPAVSGYLKYTNIPLRMLVLANKKNTPFMFNDGKSLTTQVMTTPISQFAIVESDTAMDRILSWKISARYIQQTGPHEMAKSKTNNDVATIIAYPEVLENPALSVLPLQSRVNKMAETK</sequence>